<dbReference type="PROSITE" id="PS50048">
    <property type="entry name" value="ZN2_CY6_FUNGAL_2"/>
    <property type="match status" value="1"/>
</dbReference>
<organism evidence="4 5">
    <name type="scientific">Ceratocystis pirilliformis</name>
    <dbReference type="NCBI Taxonomy" id="259994"/>
    <lineage>
        <taxon>Eukaryota</taxon>
        <taxon>Fungi</taxon>
        <taxon>Dikarya</taxon>
        <taxon>Ascomycota</taxon>
        <taxon>Pezizomycotina</taxon>
        <taxon>Sordariomycetes</taxon>
        <taxon>Hypocreomycetidae</taxon>
        <taxon>Microascales</taxon>
        <taxon>Ceratocystidaceae</taxon>
        <taxon>Ceratocystis</taxon>
    </lineage>
</organism>
<sequence length="485" mass="54110">MDSSFLVLSLRAPENSAGTDSNAGIREYKRRRYHTKSRRGCGACRQKRVKCDQTKPICTRCNRNNRQCVYADPWPNAPSVAPPNGPASRNAPPTTRPRHSISWGSVSSDSSESSPPPSSSSSKNVTLVPSPRILSISYVKAMNDMGLNHTGTSIDALVHHFLGNGGTFIGNPLFSTSACKLWTSGDDSPHLRSSILAFTACHLRFHSIESSQHSLAELSQEAVALPQFQRALSTPLSPRRGDTLILTALVLSMLSWAVSLDDDPRASWVYKPSYDSSKLGWLNMLLGLRPVLLATLPFREESMMWRAISHTTEVGDQPSGPMSGHVTGTGHDLDMERIPEQWRQLAYFSWTNADAENIQYLIPPLTTLTAMRGFRPSTPDQLLPYFQLLCRLQLQFRNMLAENDVRTLWVIAYMFAVMSHVDLWWCTDKLRRDLRAIRLYLREAGLSELEGEKGALWRSLLRELDTTAAPGFLDHNTVAVATKNN</sequence>
<dbReference type="InterPro" id="IPR001138">
    <property type="entry name" value="Zn2Cys6_DnaBD"/>
</dbReference>
<dbReference type="SUPFAM" id="SSF57701">
    <property type="entry name" value="Zn2/Cys6 DNA-binding domain"/>
    <property type="match status" value="1"/>
</dbReference>
<protein>
    <submittedName>
        <fullName evidence="4">Transcription factor</fullName>
    </submittedName>
</protein>
<feature type="region of interest" description="Disordered" evidence="2">
    <location>
        <begin position="76"/>
        <end position="126"/>
    </location>
</feature>
<proteinExistence type="predicted"/>
<dbReference type="EMBL" id="JAWDJO010000463">
    <property type="protein sequence ID" value="KAL1885983.1"/>
    <property type="molecule type" value="Genomic_DNA"/>
</dbReference>
<feature type="domain" description="Zn(2)-C6 fungal-type" evidence="3">
    <location>
        <begin position="40"/>
        <end position="70"/>
    </location>
</feature>
<gene>
    <name evidence="4" type="primary">UPC2</name>
    <name evidence="4" type="ORF">Cpir12675_006970</name>
</gene>
<dbReference type="InterPro" id="IPR036864">
    <property type="entry name" value="Zn2-C6_fun-type_DNA-bd_sf"/>
</dbReference>
<comment type="caution">
    <text evidence="4">The sequence shown here is derived from an EMBL/GenBank/DDBJ whole genome shotgun (WGS) entry which is preliminary data.</text>
</comment>
<reference evidence="4 5" key="1">
    <citation type="journal article" date="2024" name="IMA Fungus">
        <title>IMA Genome - F19 : A genome assembly and annotation guide to empower mycologists, including annotated draft genome sequences of Ceratocystis pirilliformis, Diaporthe australafricana, Fusarium ophioides, Paecilomyces lecythidis, and Sporothrix stenoceras.</title>
        <authorList>
            <person name="Aylward J."/>
            <person name="Wilson A.M."/>
            <person name="Visagie C.M."/>
            <person name="Spraker J."/>
            <person name="Barnes I."/>
            <person name="Buitendag C."/>
            <person name="Ceriani C."/>
            <person name="Del Mar Angel L."/>
            <person name="du Plessis D."/>
            <person name="Fuchs T."/>
            <person name="Gasser K."/>
            <person name="Kramer D."/>
            <person name="Li W."/>
            <person name="Munsamy K."/>
            <person name="Piso A."/>
            <person name="Price J.L."/>
            <person name="Sonnekus B."/>
            <person name="Thomas C."/>
            <person name="van der Nest A."/>
            <person name="van Dijk A."/>
            <person name="van Heerden A."/>
            <person name="van Vuuren N."/>
            <person name="Yilmaz N."/>
            <person name="Duong T.A."/>
            <person name="van der Merwe N.A."/>
            <person name="Wingfield M.J."/>
            <person name="Wingfield B.D."/>
        </authorList>
    </citation>
    <scope>NUCLEOTIDE SEQUENCE [LARGE SCALE GENOMIC DNA]</scope>
    <source>
        <strain evidence="4 5">CMW 12675</strain>
    </source>
</reference>
<dbReference type="PANTHER" id="PTHR47657:SF11">
    <property type="entry name" value="FINGER DOMAIN PROTEIN, PUTATIVE (AFU_ORTHOLOGUE AFUA_1G01650)-RELATED"/>
    <property type="match status" value="1"/>
</dbReference>
<dbReference type="SMART" id="SM00066">
    <property type="entry name" value="GAL4"/>
    <property type="match status" value="1"/>
</dbReference>
<dbReference type="InterPro" id="IPR052400">
    <property type="entry name" value="Zn2-C6_fungal_TF"/>
</dbReference>
<dbReference type="Proteomes" id="UP001583280">
    <property type="component" value="Unassembled WGS sequence"/>
</dbReference>
<keyword evidence="5" id="KW-1185">Reference proteome</keyword>
<accession>A0ABR3YCE2</accession>
<evidence type="ECO:0000313" key="4">
    <source>
        <dbReference type="EMBL" id="KAL1885983.1"/>
    </source>
</evidence>
<dbReference type="PROSITE" id="PS00463">
    <property type="entry name" value="ZN2_CY6_FUNGAL_1"/>
    <property type="match status" value="1"/>
</dbReference>
<dbReference type="CDD" id="cd00067">
    <property type="entry name" value="GAL4"/>
    <property type="match status" value="1"/>
</dbReference>
<dbReference type="Pfam" id="PF00172">
    <property type="entry name" value="Zn_clus"/>
    <property type="match status" value="1"/>
</dbReference>
<evidence type="ECO:0000256" key="2">
    <source>
        <dbReference type="SAM" id="MobiDB-lite"/>
    </source>
</evidence>
<evidence type="ECO:0000259" key="3">
    <source>
        <dbReference type="PROSITE" id="PS50048"/>
    </source>
</evidence>
<keyword evidence="1" id="KW-0539">Nucleus</keyword>
<dbReference type="PANTHER" id="PTHR47657">
    <property type="entry name" value="STEROL REGULATORY ELEMENT-BINDING PROTEIN ECM22"/>
    <property type="match status" value="1"/>
</dbReference>
<name>A0ABR3YCE2_9PEZI</name>
<evidence type="ECO:0000313" key="5">
    <source>
        <dbReference type="Proteomes" id="UP001583280"/>
    </source>
</evidence>
<dbReference type="Gene3D" id="4.10.240.10">
    <property type="entry name" value="Zn(2)-C6 fungal-type DNA-binding domain"/>
    <property type="match status" value="1"/>
</dbReference>
<feature type="compositionally biased region" description="Low complexity" evidence="2">
    <location>
        <begin position="100"/>
        <end position="126"/>
    </location>
</feature>
<evidence type="ECO:0000256" key="1">
    <source>
        <dbReference type="ARBA" id="ARBA00023242"/>
    </source>
</evidence>